<sequence length="140" mass="15144">MTILLIAYHVLFILADTLIVVGETGGVQCYVCISEAEPQCGAVFTLGPASHTYIGRCATSCYKFVAQRGDNQAISRGCLPELKTIPQCRRARDGDIVGTICACNGDFCNKSPRDTNVRIACALVGSMTASWMIVWYLVIT</sequence>
<dbReference type="Pfam" id="PF17064">
    <property type="entry name" value="QVR"/>
    <property type="match status" value="1"/>
</dbReference>
<evidence type="ECO:0000313" key="5">
    <source>
        <dbReference type="EMBL" id="KAH3884221.1"/>
    </source>
</evidence>
<dbReference type="InterPro" id="IPR031424">
    <property type="entry name" value="QVR-like"/>
</dbReference>
<dbReference type="AlphaFoldDB" id="A0A9D4RWP4"/>
<evidence type="ECO:0000256" key="1">
    <source>
        <dbReference type="ARBA" id="ARBA00022729"/>
    </source>
</evidence>
<gene>
    <name evidence="5" type="ORF">DPMN_008196</name>
</gene>
<reference evidence="5" key="2">
    <citation type="submission" date="2020-11" db="EMBL/GenBank/DDBJ databases">
        <authorList>
            <person name="McCartney M.A."/>
            <person name="Auch B."/>
            <person name="Kono T."/>
            <person name="Mallez S."/>
            <person name="Becker A."/>
            <person name="Gohl D.M."/>
            <person name="Silverstein K.A.T."/>
            <person name="Koren S."/>
            <person name="Bechman K.B."/>
            <person name="Herman A."/>
            <person name="Abrahante J.E."/>
            <person name="Garbe J."/>
        </authorList>
    </citation>
    <scope>NUCLEOTIDE SEQUENCE</scope>
    <source>
        <strain evidence="5">Duluth1</strain>
        <tissue evidence="5">Whole animal</tissue>
    </source>
</reference>
<keyword evidence="3" id="KW-0472">Membrane</keyword>
<feature type="chain" id="PRO_5039403396" description="Protein quiver" evidence="4">
    <location>
        <begin position="16"/>
        <end position="140"/>
    </location>
</feature>
<dbReference type="EMBL" id="JAIWYP010000001">
    <property type="protein sequence ID" value="KAH3884221.1"/>
    <property type="molecule type" value="Genomic_DNA"/>
</dbReference>
<keyword evidence="3" id="KW-1133">Transmembrane helix</keyword>
<dbReference type="InterPro" id="IPR050975">
    <property type="entry name" value="Sleep_regulator"/>
</dbReference>
<accession>A0A9D4RWP4</accession>
<evidence type="ECO:0000256" key="3">
    <source>
        <dbReference type="SAM" id="Phobius"/>
    </source>
</evidence>
<name>A0A9D4RWP4_DREPO</name>
<protein>
    <recommendedName>
        <fullName evidence="7">Protein quiver</fullName>
    </recommendedName>
</protein>
<dbReference type="GO" id="GO:0032222">
    <property type="term" value="P:regulation of synaptic transmission, cholinergic"/>
    <property type="evidence" value="ECO:0007669"/>
    <property type="project" value="InterPro"/>
</dbReference>
<comment type="caution">
    <text evidence="5">The sequence shown here is derived from an EMBL/GenBank/DDBJ whole genome shotgun (WGS) entry which is preliminary data.</text>
</comment>
<keyword evidence="6" id="KW-1185">Reference proteome</keyword>
<reference evidence="5" key="1">
    <citation type="journal article" date="2019" name="bioRxiv">
        <title>The Genome of the Zebra Mussel, Dreissena polymorpha: A Resource for Invasive Species Research.</title>
        <authorList>
            <person name="McCartney M.A."/>
            <person name="Auch B."/>
            <person name="Kono T."/>
            <person name="Mallez S."/>
            <person name="Zhang Y."/>
            <person name="Obille A."/>
            <person name="Becker A."/>
            <person name="Abrahante J.E."/>
            <person name="Garbe J."/>
            <person name="Badalamenti J.P."/>
            <person name="Herman A."/>
            <person name="Mangelson H."/>
            <person name="Liachko I."/>
            <person name="Sullivan S."/>
            <person name="Sone E.D."/>
            <person name="Koren S."/>
            <person name="Silverstein K.A.T."/>
            <person name="Beckman K.B."/>
            <person name="Gohl D.M."/>
        </authorList>
    </citation>
    <scope>NUCLEOTIDE SEQUENCE</scope>
    <source>
        <strain evidence="5">Duluth1</strain>
        <tissue evidence="5">Whole animal</tissue>
    </source>
</reference>
<dbReference type="GO" id="GO:0030431">
    <property type="term" value="P:sleep"/>
    <property type="evidence" value="ECO:0007669"/>
    <property type="project" value="InterPro"/>
</dbReference>
<evidence type="ECO:0000313" key="6">
    <source>
        <dbReference type="Proteomes" id="UP000828390"/>
    </source>
</evidence>
<keyword evidence="1 4" id="KW-0732">Signal</keyword>
<evidence type="ECO:0000256" key="4">
    <source>
        <dbReference type="SAM" id="SignalP"/>
    </source>
</evidence>
<organism evidence="5 6">
    <name type="scientific">Dreissena polymorpha</name>
    <name type="common">Zebra mussel</name>
    <name type="synonym">Mytilus polymorpha</name>
    <dbReference type="NCBI Taxonomy" id="45954"/>
    <lineage>
        <taxon>Eukaryota</taxon>
        <taxon>Metazoa</taxon>
        <taxon>Spiralia</taxon>
        <taxon>Lophotrochozoa</taxon>
        <taxon>Mollusca</taxon>
        <taxon>Bivalvia</taxon>
        <taxon>Autobranchia</taxon>
        <taxon>Heteroconchia</taxon>
        <taxon>Euheterodonta</taxon>
        <taxon>Imparidentia</taxon>
        <taxon>Neoheterodontei</taxon>
        <taxon>Myida</taxon>
        <taxon>Dreissenoidea</taxon>
        <taxon>Dreissenidae</taxon>
        <taxon>Dreissena</taxon>
    </lineage>
</organism>
<dbReference type="Proteomes" id="UP000828390">
    <property type="component" value="Unassembled WGS sequence"/>
</dbReference>
<feature type="transmembrane region" description="Helical" evidence="3">
    <location>
        <begin position="117"/>
        <end position="139"/>
    </location>
</feature>
<evidence type="ECO:0008006" key="7">
    <source>
        <dbReference type="Google" id="ProtNLM"/>
    </source>
</evidence>
<keyword evidence="2" id="KW-0325">Glycoprotein</keyword>
<keyword evidence="3" id="KW-0812">Transmembrane</keyword>
<evidence type="ECO:0000256" key="2">
    <source>
        <dbReference type="ARBA" id="ARBA00023180"/>
    </source>
</evidence>
<feature type="signal peptide" evidence="4">
    <location>
        <begin position="1"/>
        <end position="15"/>
    </location>
</feature>
<proteinExistence type="predicted"/>
<dbReference type="PANTHER" id="PTHR33562">
    <property type="entry name" value="ATILLA, ISOFORM B-RELATED-RELATED"/>
    <property type="match status" value="1"/>
</dbReference>